<keyword evidence="6" id="KW-1185">Reference proteome</keyword>
<reference evidence="5 6" key="1">
    <citation type="journal article" date="2018" name="Plant J.">
        <title>Genome sequences of Chlorella sorokiniana UTEX 1602 and Micractinium conductrix SAG 241.80: implications to maltose excretion by a green alga.</title>
        <authorList>
            <person name="Arriola M.B."/>
            <person name="Velmurugan N."/>
            <person name="Zhang Y."/>
            <person name="Plunkett M.H."/>
            <person name="Hondzo H."/>
            <person name="Barney B.M."/>
        </authorList>
    </citation>
    <scope>NUCLEOTIDE SEQUENCE [LARGE SCALE GENOMIC DNA]</scope>
    <source>
        <strain evidence="5 6">SAG 241.80</strain>
    </source>
</reference>
<organism evidence="5 6">
    <name type="scientific">Micractinium conductrix</name>
    <dbReference type="NCBI Taxonomy" id="554055"/>
    <lineage>
        <taxon>Eukaryota</taxon>
        <taxon>Viridiplantae</taxon>
        <taxon>Chlorophyta</taxon>
        <taxon>core chlorophytes</taxon>
        <taxon>Trebouxiophyceae</taxon>
        <taxon>Chlorellales</taxon>
        <taxon>Chlorellaceae</taxon>
        <taxon>Chlorella clade</taxon>
        <taxon>Micractinium</taxon>
    </lineage>
</organism>
<evidence type="ECO:0000256" key="2">
    <source>
        <dbReference type="ARBA" id="ARBA00022803"/>
    </source>
</evidence>
<evidence type="ECO:0000313" key="5">
    <source>
        <dbReference type="EMBL" id="PSC74146.1"/>
    </source>
</evidence>
<dbReference type="PANTHER" id="PTHR15081">
    <property type="entry name" value="NUCLEAR AUTOANTIGENIC SPERM PROTEIN NASP -RELATED"/>
    <property type="match status" value="1"/>
</dbReference>
<keyword evidence="2" id="KW-0802">TPR repeat</keyword>
<dbReference type="GO" id="GO:0006335">
    <property type="term" value="P:DNA replication-dependent chromatin assembly"/>
    <property type="evidence" value="ECO:0007669"/>
    <property type="project" value="TreeGrafter"/>
</dbReference>
<dbReference type="OrthoDB" id="5587616at2759"/>
<proteinExistence type="predicted"/>
<feature type="compositionally biased region" description="Low complexity" evidence="3">
    <location>
        <begin position="424"/>
        <end position="442"/>
    </location>
</feature>
<dbReference type="GO" id="GO:0005654">
    <property type="term" value="C:nucleoplasm"/>
    <property type="evidence" value="ECO:0007669"/>
    <property type="project" value="TreeGrafter"/>
</dbReference>
<protein>
    <submittedName>
        <fullName evidence="5">TPR domain containing</fullName>
    </submittedName>
</protein>
<dbReference type="PANTHER" id="PTHR15081:SF1">
    <property type="entry name" value="NUCLEAR AUTOANTIGENIC SPERM PROTEIN"/>
    <property type="match status" value="1"/>
</dbReference>
<dbReference type="InterPro" id="IPR019544">
    <property type="entry name" value="Tetratricopeptide_SHNi-TPR_dom"/>
</dbReference>
<dbReference type="GO" id="GO:0042393">
    <property type="term" value="F:histone binding"/>
    <property type="evidence" value="ECO:0007669"/>
    <property type="project" value="TreeGrafter"/>
</dbReference>
<dbReference type="AlphaFoldDB" id="A0A2P6VJ67"/>
<comment type="caution">
    <text evidence="5">The sequence shown here is derived from an EMBL/GenBank/DDBJ whole genome shotgun (WGS) entry which is preliminary data.</text>
</comment>
<feature type="region of interest" description="Disordered" evidence="3">
    <location>
        <begin position="383"/>
        <end position="445"/>
    </location>
</feature>
<dbReference type="Pfam" id="PF10516">
    <property type="entry name" value="SHNi-TPR"/>
    <property type="match status" value="1"/>
</dbReference>
<accession>A0A2P6VJ67</accession>
<evidence type="ECO:0000256" key="3">
    <source>
        <dbReference type="SAM" id="MobiDB-lite"/>
    </source>
</evidence>
<dbReference type="STRING" id="554055.A0A2P6VJ67"/>
<evidence type="ECO:0000313" key="6">
    <source>
        <dbReference type="Proteomes" id="UP000239649"/>
    </source>
</evidence>
<feature type="region of interest" description="Disordered" evidence="3">
    <location>
        <begin position="262"/>
        <end position="281"/>
    </location>
</feature>
<evidence type="ECO:0000259" key="4">
    <source>
        <dbReference type="Pfam" id="PF10516"/>
    </source>
</evidence>
<gene>
    <name evidence="5" type="ORF">C2E20_2499</name>
</gene>
<keyword evidence="1" id="KW-0677">Repeat</keyword>
<dbReference type="Gene3D" id="1.25.40.10">
    <property type="entry name" value="Tetratricopeptide repeat domain"/>
    <property type="match status" value="1"/>
</dbReference>
<dbReference type="GO" id="GO:0034080">
    <property type="term" value="P:CENP-A containing chromatin assembly"/>
    <property type="evidence" value="ECO:0007669"/>
    <property type="project" value="TreeGrafter"/>
</dbReference>
<name>A0A2P6VJ67_9CHLO</name>
<feature type="domain" description="Tetratricopeptide SHNi-TPR" evidence="4">
    <location>
        <begin position="177"/>
        <end position="205"/>
    </location>
</feature>
<sequence>MLAEEAGPSGAGAGKATAEDLAAADAKFERGIQCIRTNDLDTAVKLFAEVLKVRAEHYGELAPECAPAYFRYGSTLLYQAQDSGDVFGGGVQEEEEEEAPEPPAAGNKENGGKGKAPAEPAGHDAQEEEEEGEESSEGGTDLQLAWENLETAKVIWQRQAAEAKAAGDDKAFAQQLADVHGLLGDVAMESDDFVTALAELDAALAYLQSFVEEDDRRIAEVQYKRCCALQFAEDVEGALVAVQAAVACLAKRRESLLRKLAAPGEGEEADKEREQLQSESEDVAAVQEDLKEKVAELEELIAQNADTKSMIRGAMAQLAAVAGGGGGAQQAQQQPAAAPAPAEETIGFGAPGAAPAGGAAPALVKNLGVVGRGTKRINLQPVQTNVPAPAPGAAGAEPATKKKRSLEDLMGGGDTGETTIGFGAAPAPAAATENKEAAAAPAAAPPAVPAFLQATSVADVYGGTTPEQHK</sequence>
<evidence type="ECO:0000256" key="1">
    <source>
        <dbReference type="ARBA" id="ARBA00022737"/>
    </source>
</evidence>
<dbReference type="EMBL" id="LHPF02000005">
    <property type="protein sequence ID" value="PSC74146.1"/>
    <property type="molecule type" value="Genomic_DNA"/>
</dbReference>
<feature type="region of interest" description="Disordered" evidence="3">
    <location>
        <begin position="83"/>
        <end position="139"/>
    </location>
</feature>
<dbReference type="Proteomes" id="UP000239649">
    <property type="component" value="Unassembled WGS sequence"/>
</dbReference>
<feature type="compositionally biased region" description="Acidic residues" evidence="3">
    <location>
        <begin position="126"/>
        <end position="136"/>
    </location>
</feature>
<dbReference type="InterPro" id="IPR051730">
    <property type="entry name" value="NASP-like"/>
</dbReference>
<dbReference type="SUPFAM" id="SSF48452">
    <property type="entry name" value="TPR-like"/>
    <property type="match status" value="1"/>
</dbReference>
<dbReference type="InterPro" id="IPR011990">
    <property type="entry name" value="TPR-like_helical_dom_sf"/>
</dbReference>